<evidence type="ECO:0000259" key="9">
    <source>
        <dbReference type="PROSITE" id="PS50010"/>
    </source>
</evidence>
<dbReference type="PANTHER" id="PTHR47544:SF3">
    <property type="entry name" value="RHO GUANINE NUCLEOTIDE EXCHANGE FACTOR 4 ISOFORM X1"/>
    <property type="match status" value="1"/>
</dbReference>
<keyword evidence="4" id="KW-0344">Guanine-nucleotide releasing factor</keyword>
<protein>
    <submittedName>
        <fullName evidence="11">Uncharacterized protein LOC111132609</fullName>
    </submittedName>
</protein>
<dbReference type="CDD" id="cd01224">
    <property type="entry name" value="PH_Collybistin_ASEF"/>
    <property type="match status" value="1"/>
</dbReference>
<feature type="compositionally biased region" description="Basic and acidic residues" evidence="6">
    <location>
        <begin position="217"/>
        <end position="227"/>
    </location>
</feature>
<dbReference type="GeneID" id="111132609"/>
<feature type="region of interest" description="Disordered" evidence="6">
    <location>
        <begin position="455"/>
        <end position="507"/>
    </location>
</feature>
<feature type="domain" description="DH" evidence="9">
    <location>
        <begin position="1535"/>
        <end position="1719"/>
    </location>
</feature>
<dbReference type="SMART" id="SM00326">
    <property type="entry name" value="SH3"/>
    <property type="match status" value="1"/>
</dbReference>
<dbReference type="KEGG" id="cvn:111132609"/>
<dbReference type="SMART" id="SM00325">
    <property type="entry name" value="RhoGEF"/>
    <property type="match status" value="1"/>
</dbReference>
<keyword evidence="10" id="KW-1185">Reference proteome</keyword>
<dbReference type="InterPro" id="IPR035899">
    <property type="entry name" value="DBL_dom_sf"/>
</dbReference>
<dbReference type="InterPro" id="IPR000219">
    <property type="entry name" value="DH_dom"/>
</dbReference>
<dbReference type="Proteomes" id="UP000694844">
    <property type="component" value="Chromosome 5"/>
</dbReference>
<evidence type="ECO:0000256" key="1">
    <source>
        <dbReference type="ARBA" id="ARBA00004496"/>
    </source>
</evidence>
<dbReference type="PANTHER" id="PTHR47544">
    <property type="entry name" value="RHO GUANINE NUCLEOTIDE EXCHANGE FACTOR 4"/>
    <property type="match status" value="1"/>
</dbReference>
<dbReference type="GO" id="GO:0035556">
    <property type="term" value="P:intracellular signal transduction"/>
    <property type="evidence" value="ECO:0007669"/>
    <property type="project" value="InterPro"/>
</dbReference>
<proteinExistence type="predicted"/>
<dbReference type="GO" id="GO:0005085">
    <property type="term" value="F:guanyl-nucleotide exchange factor activity"/>
    <property type="evidence" value="ECO:0007669"/>
    <property type="project" value="UniProtKB-KW"/>
</dbReference>
<feature type="compositionally biased region" description="Polar residues" evidence="6">
    <location>
        <begin position="833"/>
        <end position="847"/>
    </location>
</feature>
<dbReference type="OrthoDB" id="660555at2759"/>
<dbReference type="RefSeq" id="XP_022336144.1">
    <property type="nucleotide sequence ID" value="XM_022480436.1"/>
</dbReference>
<feature type="compositionally biased region" description="Polar residues" evidence="6">
    <location>
        <begin position="594"/>
        <end position="610"/>
    </location>
</feature>
<feature type="region of interest" description="Disordered" evidence="6">
    <location>
        <begin position="591"/>
        <end position="618"/>
    </location>
</feature>
<feature type="compositionally biased region" description="Low complexity" evidence="6">
    <location>
        <begin position="498"/>
        <end position="507"/>
    </location>
</feature>
<dbReference type="InterPro" id="IPR036028">
    <property type="entry name" value="SH3-like_dom_sf"/>
</dbReference>
<dbReference type="PROSITE" id="PS50003">
    <property type="entry name" value="PH_DOMAIN"/>
    <property type="match status" value="1"/>
</dbReference>
<accession>A0A8B8E8Z9</accession>
<evidence type="ECO:0000313" key="11">
    <source>
        <dbReference type="RefSeq" id="XP_022336144.1"/>
    </source>
</evidence>
<feature type="region of interest" description="Disordered" evidence="6">
    <location>
        <begin position="428"/>
        <end position="447"/>
    </location>
</feature>
<dbReference type="InterPro" id="IPR001452">
    <property type="entry name" value="SH3_domain"/>
</dbReference>
<dbReference type="SUPFAM" id="SSF48065">
    <property type="entry name" value="DBL homology domain (DH-domain)"/>
    <property type="match status" value="1"/>
</dbReference>
<dbReference type="Gene3D" id="2.30.29.30">
    <property type="entry name" value="Pleckstrin-homology domain (PH domain)/Phosphotyrosine-binding domain (PTB)"/>
    <property type="match status" value="1"/>
</dbReference>
<dbReference type="InterPro" id="IPR001331">
    <property type="entry name" value="GDS_CDC24_CS"/>
</dbReference>
<name>A0A8B8E8Z9_CRAVI</name>
<dbReference type="CDD" id="cd00160">
    <property type="entry name" value="RhoGEF"/>
    <property type="match status" value="1"/>
</dbReference>
<dbReference type="Pfam" id="PF00621">
    <property type="entry name" value="RhoGEF"/>
    <property type="match status" value="1"/>
</dbReference>
<evidence type="ECO:0000256" key="4">
    <source>
        <dbReference type="ARBA" id="ARBA00022658"/>
    </source>
</evidence>
<dbReference type="InterPro" id="IPR001849">
    <property type="entry name" value="PH_domain"/>
</dbReference>
<dbReference type="InterPro" id="IPR011993">
    <property type="entry name" value="PH-like_dom_sf"/>
</dbReference>
<feature type="compositionally biased region" description="Basic and acidic residues" evidence="6">
    <location>
        <begin position="1123"/>
        <end position="1164"/>
    </location>
</feature>
<gene>
    <name evidence="11" type="primary">LOC111132609</name>
</gene>
<feature type="region of interest" description="Disordered" evidence="6">
    <location>
        <begin position="827"/>
        <end position="855"/>
    </location>
</feature>
<dbReference type="SUPFAM" id="SSF50729">
    <property type="entry name" value="PH domain-like"/>
    <property type="match status" value="1"/>
</dbReference>
<feature type="region of interest" description="Disordered" evidence="6">
    <location>
        <begin position="1076"/>
        <end position="1167"/>
    </location>
</feature>
<dbReference type="PROSITE" id="PS50002">
    <property type="entry name" value="SH3"/>
    <property type="match status" value="1"/>
</dbReference>
<dbReference type="InterPro" id="IPR055251">
    <property type="entry name" value="SOS1_NGEF_PH"/>
</dbReference>
<dbReference type="SUPFAM" id="SSF50044">
    <property type="entry name" value="SH3-domain"/>
    <property type="match status" value="1"/>
</dbReference>
<feature type="region of interest" description="Disordered" evidence="6">
    <location>
        <begin position="1351"/>
        <end position="1370"/>
    </location>
</feature>
<evidence type="ECO:0000256" key="3">
    <source>
        <dbReference type="ARBA" id="ARBA00022490"/>
    </source>
</evidence>
<dbReference type="GO" id="GO:0005737">
    <property type="term" value="C:cytoplasm"/>
    <property type="evidence" value="ECO:0007669"/>
    <property type="project" value="UniProtKB-SubCell"/>
</dbReference>
<comment type="subcellular location">
    <subcellularLocation>
        <location evidence="1">Cytoplasm</location>
    </subcellularLocation>
</comment>
<feature type="compositionally biased region" description="Polar residues" evidence="6">
    <location>
        <begin position="234"/>
        <end position="244"/>
    </location>
</feature>
<evidence type="ECO:0000256" key="2">
    <source>
        <dbReference type="ARBA" id="ARBA00022443"/>
    </source>
</evidence>
<dbReference type="Gene3D" id="1.20.900.10">
    <property type="entry name" value="Dbl homology (DH) domain"/>
    <property type="match status" value="1"/>
</dbReference>
<dbReference type="Pfam" id="PF07653">
    <property type="entry name" value="SH3_2"/>
    <property type="match status" value="1"/>
</dbReference>
<keyword evidence="3" id="KW-0963">Cytoplasm</keyword>
<feature type="region of interest" description="Disordered" evidence="6">
    <location>
        <begin position="522"/>
        <end position="549"/>
    </location>
</feature>
<reference evidence="11" key="1">
    <citation type="submission" date="2025-08" db="UniProtKB">
        <authorList>
            <consortium name="RefSeq"/>
        </authorList>
    </citation>
    <scope>IDENTIFICATION</scope>
    <source>
        <tissue evidence="11">Whole sample</tissue>
    </source>
</reference>
<dbReference type="CDD" id="cd11828">
    <property type="entry name" value="SH3_ARHGEF9_like"/>
    <property type="match status" value="1"/>
</dbReference>
<feature type="domain" description="SH3" evidence="7">
    <location>
        <begin position="1444"/>
        <end position="1503"/>
    </location>
</feature>
<feature type="region of interest" description="Disordered" evidence="6">
    <location>
        <begin position="148"/>
        <end position="178"/>
    </location>
</feature>
<dbReference type="PROSITE" id="PS50010">
    <property type="entry name" value="DH_2"/>
    <property type="match status" value="1"/>
</dbReference>
<evidence type="ECO:0000256" key="6">
    <source>
        <dbReference type="SAM" id="MobiDB-lite"/>
    </source>
</evidence>
<feature type="domain" description="PH" evidence="8">
    <location>
        <begin position="1750"/>
        <end position="1856"/>
    </location>
</feature>
<evidence type="ECO:0000259" key="7">
    <source>
        <dbReference type="PROSITE" id="PS50002"/>
    </source>
</evidence>
<evidence type="ECO:0000256" key="5">
    <source>
        <dbReference type="PROSITE-ProRule" id="PRU00192"/>
    </source>
</evidence>
<keyword evidence="2 5" id="KW-0728">SH3 domain</keyword>
<organism evidence="10 11">
    <name type="scientific">Crassostrea virginica</name>
    <name type="common">Eastern oyster</name>
    <dbReference type="NCBI Taxonomy" id="6565"/>
    <lineage>
        <taxon>Eukaryota</taxon>
        <taxon>Metazoa</taxon>
        <taxon>Spiralia</taxon>
        <taxon>Lophotrochozoa</taxon>
        <taxon>Mollusca</taxon>
        <taxon>Bivalvia</taxon>
        <taxon>Autobranchia</taxon>
        <taxon>Pteriomorphia</taxon>
        <taxon>Ostreida</taxon>
        <taxon>Ostreoidea</taxon>
        <taxon>Ostreidae</taxon>
        <taxon>Crassostrea</taxon>
    </lineage>
</organism>
<dbReference type="PROSITE" id="PS00741">
    <property type="entry name" value="DH_1"/>
    <property type="match status" value="1"/>
</dbReference>
<evidence type="ECO:0000313" key="10">
    <source>
        <dbReference type="Proteomes" id="UP000694844"/>
    </source>
</evidence>
<dbReference type="Gene3D" id="2.30.30.40">
    <property type="entry name" value="SH3 Domains"/>
    <property type="match status" value="1"/>
</dbReference>
<feature type="compositionally biased region" description="Polar residues" evidence="6">
    <location>
        <begin position="532"/>
        <end position="541"/>
    </location>
</feature>
<sequence>MEDAIAVQDLGWPSFCISTMSSICAFEGDFRQFLLELDCPQLLSEITEHGEVGDGRPNLNKEAEKRDPCLTPVKDKKAGISHPAVTQRNVFNRSQSLPTTSLSNNSQHRIIYRNGHFVIQTNYEDEDEEETFIQEDDEDLSIESVEDADQSKARFHNGRSYSEANLTDKYHSPGSPLYDEDEDIDVFMRNENDVTVIENNNDGSSPNWHVLVKRRSKHEDQDGENRKSRPLSVDESQFQTQRVGSDSEEQSRTPREKKKRPSENVKRRSASFRELGTVKLKRNSSFRKAQEHGYAHSIRGSHRNDSVGNLSLTPSEFSVCSDSGKSKGTGFFQKVFKKNKPTEKLTDPNKSKDSGARKMTLRGLFAKKSKGEFMSQQSIDELISPPIAVFQGDMDIHVDSAPNSPYSSQFRRRHTSAEIFDCKANSLPRKSTDYQKPLRLSNENNSGSRLLAVQNLDNHPKRPISPKPSNVVLPRRNSNISLPSSPIRESYDGPFKTSMSKLDSSDSASVCSGGSSIVDASRFPPHVPENEMTPSNSNDSGIQRDASFHSSSESVKFGTLSIQRSCDCELAWMVKRSESLKETTIKYTEKENLSSRNQKTNLHGSKSLPSTPLGRSVSTPQCLIRSQEPSDPKVGFQGSAYTERLELSICEEGEPGSHSERLELKISEEQETVRVDDCECADLSDGLEAARFHFTGEDTSLFKVNKENSLTTPRVSSESLPQEKCEDNNVEEQGNHFNESLNETEAFFFTGLDTSLHELSTRKPSPDSINLNSSENSPRIEKRVKTYEEVEKDSLAILQQNLFDDKHFGSVISYGMMESRVSKEMELRGENSAPVSLTTSFTGSMEESNPEPERPKSLYRELHRIGNMSVVQSKLMCWKALEEQYTITNQKHLLPYGCSEQPRRKNSEPCNKDDEICTEAMVKNDMGPRDTVDACVCNGTDRDIELSCDLQKEETVDIVKKEADNIEINPESDVSKEDSLLHEESCVNKKEESLEISKDGLCDSPNQVSCDLQTEESLDLEKEGLCELPQEGAESCIVADESDFIETPSMKEGGNYSSENGVESVLREETLSADAVNFSDEVDKSESLEDISQYDVKGDNPDLETQQDPTANVVRRRKSPSPRPERPKSEISVRWADLEEPREVTPVKRRESSRRSKQRPKSDLEDNVQMFDEMYEEVIDDYDFLTCSGSSLGEEDMKPFGSQVCLLPYSSYKIWRSMVICTVMTKNQATGFACKLAFLWGSTLSPLFVVNASETCTATWLCGKCADTTMFEILKMSSDNCGIGNCGGNISRLSDGFSLSDGIRVRLGFNVVHVIENDICTSVPLRRTSCNNKADRSRLMSTPHPIKTRLERTPRKQRRRSPLIRSHSMPESLDKLNKKKKFLSTIASSNLHREEVLCHYDDNDSSSDEGSEFSTDQISLHEKSLSSRLSNHYLSTLRERPEPDTLTYAEALWDHITMDPEELGFRAGDVVEVADMSDKDWWWGAIDDREGWFPATFVRLRVNQEHTDLSLRAEDILEHSSPVNRRISVINSDQARENVVNEIINAEREYVKHLKDVVEGYIRHARKREDMFSEDRISVIFGNMEEIYEFSQRFLEKIEISFVKEKPYHSQLGHCFLECSKEFEIYSDYCNNHPSASEELKDLYKNKKYRHFFEACRLLQEMIEIPLEGFLLTPVQKICKYPLQLNELLKYTPVTHPDHVHIKGALEAMKKIATLINERKRKMESIEKLAYWQTTVEDWQGPDLLEDSSELIYAGEMNKVNSAGWSQERNFFLFDHQLVYCKKDLLKKNGYSYKGRIDLDDCEIVDAEDGKDTQYNVTVKNAWKIHEVSRDKWYLLVARSPADKDKWMKALVNERKRVKEDQENNFVPLYWKRMVLNKIKASQEKQRTGGQMNYQKEFIRGMPSHATLPRSYSKKVQKKKGWFGFGNKKTK</sequence>
<dbReference type="Pfam" id="PF22697">
    <property type="entry name" value="SOS1_NGEF_PH"/>
    <property type="match status" value="1"/>
</dbReference>
<evidence type="ECO:0000259" key="8">
    <source>
        <dbReference type="PROSITE" id="PS50003"/>
    </source>
</evidence>
<dbReference type="SMART" id="SM00233">
    <property type="entry name" value="PH"/>
    <property type="match status" value="1"/>
</dbReference>
<feature type="region of interest" description="Disordered" evidence="6">
    <location>
        <begin position="215"/>
        <end position="305"/>
    </location>
</feature>